<evidence type="ECO:0000313" key="1">
    <source>
        <dbReference type="EMBL" id="KAG4304021.1"/>
    </source>
</evidence>
<dbReference type="EMBL" id="JABTEG010000012">
    <property type="protein sequence ID" value="KAG4304021.1"/>
    <property type="molecule type" value="Genomic_DNA"/>
</dbReference>
<accession>A0ACB7C8P5</accession>
<protein>
    <submittedName>
        <fullName evidence="1">Uncharacterized protein</fullName>
    </submittedName>
</protein>
<dbReference type="Proteomes" id="UP000768646">
    <property type="component" value="Unassembled WGS sequence"/>
</dbReference>
<organism evidence="1 2">
    <name type="scientific">Pneumocystis oryctolagi</name>
    <dbReference type="NCBI Taxonomy" id="42067"/>
    <lineage>
        <taxon>Eukaryota</taxon>
        <taxon>Fungi</taxon>
        <taxon>Dikarya</taxon>
        <taxon>Ascomycota</taxon>
        <taxon>Taphrinomycotina</taxon>
        <taxon>Pneumocystomycetes</taxon>
        <taxon>Pneumocystaceae</taxon>
        <taxon>Pneumocystis</taxon>
    </lineage>
</organism>
<evidence type="ECO:0000313" key="2">
    <source>
        <dbReference type="Proteomes" id="UP000768646"/>
    </source>
</evidence>
<gene>
    <name evidence="1" type="ORF">PORY_002544</name>
</gene>
<sequence length="71" mass="8361">MSNSPFAVNAVYSFQKKQIKSFKYDLLLNLDNKSLEDNVLLELESNIIKIQEDCNKFLTEEMDKERSKRNT</sequence>
<reference evidence="1 2" key="1">
    <citation type="journal article" date="2021" name="Commun. Biol.">
        <title>Genomic insights into the host specific adaptation of the Pneumocystis genus.</title>
        <authorList>
            <person name="Cisse O.H."/>
            <person name="Ma L."/>
            <person name="Dekker J.P."/>
            <person name="Khil P.P."/>
            <person name="Youn J.-H."/>
            <person name="Brenchley J.M."/>
            <person name="Blair R."/>
            <person name="Pahar B."/>
            <person name="Chabe M."/>
            <person name="Van Rompay K.K.A."/>
            <person name="Keesler R."/>
            <person name="Sukura A."/>
            <person name="Hirsch V."/>
            <person name="Kutty G."/>
            <person name="Liu Y."/>
            <person name="Peng L."/>
            <person name="Chen J."/>
            <person name="Song J."/>
            <person name="Weissenbacher-Lang C."/>
            <person name="Xu J."/>
            <person name="Upham N.S."/>
            <person name="Stajich J.E."/>
            <person name="Cuomo C.A."/>
            <person name="Cushion M.T."/>
            <person name="Kovacs J.A."/>
        </authorList>
    </citation>
    <scope>NUCLEOTIDE SEQUENCE [LARGE SCALE GENOMIC DNA]</scope>
    <source>
        <strain evidence="1 2">RABM</strain>
    </source>
</reference>
<keyword evidence="2" id="KW-1185">Reference proteome</keyword>
<proteinExistence type="predicted"/>
<name>A0ACB7C8P5_9ASCO</name>
<comment type="caution">
    <text evidence="1">The sequence shown here is derived from an EMBL/GenBank/DDBJ whole genome shotgun (WGS) entry which is preliminary data.</text>
</comment>